<keyword evidence="1" id="KW-0863">Zinc-finger</keyword>
<dbReference type="Proteomes" id="UP000266313">
    <property type="component" value="Chromosome"/>
</dbReference>
<feature type="domain" description="SWIM-type" evidence="2">
    <location>
        <begin position="115"/>
        <end position="151"/>
    </location>
</feature>
<proteinExistence type="predicted"/>
<keyword evidence="1" id="KW-0862">Zinc</keyword>
<accession>A0A250KXN6</accession>
<evidence type="ECO:0000313" key="3">
    <source>
        <dbReference type="EMBL" id="BBA35741.1"/>
    </source>
</evidence>
<dbReference type="RefSeq" id="WP_119631038.1">
    <property type="nucleotide sequence ID" value="NZ_AP017928.1"/>
</dbReference>
<dbReference type="PANTHER" id="PTHR38133:SF1">
    <property type="entry name" value="SLR1429 PROTEIN"/>
    <property type="match status" value="1"/>
</dbReference>
<dbReference type="AlphaFoldDB" id="A0A250KXN6"/>
<keyword evidence="4" id="KW-1185">Reference proteome</keyword>
<dbReference type="KEGG" id="mmai:sS8_3804"/>
<gene>
    <name evidence="3" type="ORF">sS8_3804</name>
</gene>
<sequence>MSKIGKTWWGQRFIEAMETFTDPKRLLRGRQYLSTHRILGWRVERNRVLARVRGRMSPYLGFYEEPIYELHIEFLPLPESAWDNAIGLIGSRAGFLARLLLNEMPDEIEKPFEALEIDLLPRKRKDIGTHCSCPDSENPCKHIAALYYLLASRLDHDPFLLFELRGLPRDELARRLQKTPLGAALASALTENGGELFSAESYFSRPLPVTVPDTVVPRDYWRGAKKLPSGVEPPEPAPVSGILVKKGGDFPPFWPKDVSFVEVMDAFYEQVRKKAKDWM</sequence>
<name>A0A250KXN6_9GAMM</name>
<evidence type="ECO:0000259" key="2">
    <source>
        <dbReference type="PROSITE" id="PS50966"/>
    </source>
</evidence>
<dbReference type="Pfam" id="PF04434">
    <property type="entry name" value="SWIM"/>
    <property type="match status" value="1"/>
</dbReference>
<evidence type="ECO:0000313" key="4">
    <source>
        <dbReference type="Proteomes" id="UP000266313"/>
    </source>
</evidence>
<protein>
    <recommendedName>
        <fullName evidence="2">SWIM-type domain-containing protein</fullName>
    </recommendedName>
</protein>
<organism evidence="3 4">
    <name type="scientific">Methylocaldum marinum</name>
    <dbReference type="NCBI Taxonomy" id="1432792"/>
    <lineage>
        <taxon>Bacteria</taxon>
        <taxon>Pseudomonadati</taxon>
        <taxon>Pseudomonadota</taxon>
        <taxon>Gammaproteobacteria</taxon>
        <taxon>Methylococcales</taxon>
        <taxon>Methylococcaceae</taxon>
        <taxon>Methylocaldum</taxon>
    </lineage>
</organism>
<dbReference type="EMBL" id="AP017928">
    <property type="protein sequence ID" value="BBA35741.1"/>
    <property type="molecule type" value="Genomic_DNA"/>
</dbReference>
<reference evidence="3 4" key="1">
    <citation type="submission" date="2016-12" db="EMBL/GenBank/DDBJ databases">
        <title>Genome sequencing of Methylocaldum marinum.</title>
        <authorList>
            <person name="Takeuchi M."/>
            <person name="Kamagata Y."/>
            <person name="Hiraoka S."/>
            <person name="Oshima K."/>
            <person name="Hattori M."/>
            <person name="Iwasaki W."/>
        </authorList>
    </citation>
    <scope>NUCLEOTIDE SEQUENCE [LARGE SCALE GENOMIC DNA]</scope>
    <source>
        <strain evidence="3 4">S8</strain>
    </source>
</reference>
<keyword evidence="1" id="KW-0479">Metal-binding</keyword>
<dbReference type="InterPro" id="IPR007527">
    <property type="entry name" value="Znf_SWIM"/>
</dbReference>
<dbReference type="GO" id="GO:0008270">
    <property type="term" value="F:zinc ion binding"/>
    <property type="evidence" value="ECO:0007669"/>
    <property type="project" value="UniProtKB-KW"/>
</dbReference>
<dbReference type="PROSITE" id="PS50966">
    <property type="entry name" value="ZF_SWIM"/>
    <property type="match status" value="1"/>
</dbReference>
<dbReference type="PANTHER" id="PTHR38133">
    <property type="entry name" value="SLR1429 PROTEIN"/>
    <property type="match status" value="1"/>
</dbReference>
<evidence type="ECO:0000256" key="1">
    <source>
        <dbReference type="PROSITE-ProRule" id="PRU00325"/>
    </source>
</evidence>
<dbReference type="OrthoDB" id="188274at2"/>